<accession>A0ABP7ALT9</accession>
<dbReference type="Pfam" id="PF00251">
    <property type="entry name" value="Glyco_hydro_32N"/>
    <property type="match status" value="1"/>
</dbReference>
<dbReference type="RefSeq" id="WP_231487924.1">
    <property type="nucleotide sequence ID" value="NZ_BAAAZO010000012.1"/>
</dbReference>
<evidence type="ECO:0000256" key="3">
    <source>
        <dbReference type="ARBA" id="ARBA00023295"/>
    </source>
</evidence>
<keyword evidence="2" id="KW-0378">Hydrolase</keyword>
<dbReference type="InterPro" id="IPR023296">
    <property type="entry name" value="Glyco_hydro_beta-prop_sf"/>
</dbReference>
<comment type="caution">
    <text evidence="5">The sequence shown here is derived from an EMBL/GenBank/DDBJ whole genome shotgun (WGS) entry which is preliminary data.</text>
</comment>
<name>A0ABP7ALT9_9ACTN</name>
<dbReference type="EMBL" id="BAAAZO010000012">
    <property type="protein sequence ID" value="GAA3635446.1"/>
    <property type="molecule type" value="Genomic_DNA"/>
</dbReference>
<proteinExistence type="inferred from homology"/>
<dbReference type="CDD" id="cd18609">
    <property type="entry name" value="GH32-like"/>
    <property type="match status" value="1"/>
</dbReference>
<evidence type="ECO:0000313" key="5">
    <source>
        <dbReference type="EMBL" id="GAA3635446.1"/>
    </source>
</evidence>
<dbReference type="PANTHER" id="PTHR43101:SF1">
    <property type="entry name" value="BETA-FRUCTOSIDASE"/>
    <property type="match status" value="1"/>
</dbReference>
<organism evidence="5 6">
    <name type="scientific">Kineosporia mesophila</name>
    <dbReference type="NCBI Taxonomy" id="566012"/>
    <lineage>
        <taxon>Bacteria</taxon>
        <taxon>Bacillati</taxon>
        <taxon>Actinomycetota</taxon>
        <taxon>Actinomycetes</taxon>
        <taxon>Kineosporiales</taxon>
        <taxon>Kineosporiaceae</taxon>
        <taxon>Kineosporia</taxon>
    </lineage>
</organism>
<evidence type="ECO:0000256" key="2">
    <source>
        <dbReference type="ARBA" id="ARBA00022801"/>
    </source>
</evidence>
<feature type="domain" description="Glycosyl hydrolase family 32 N-terminal" evidence="4">
    <location>
        <begin position="19"/>
        <end position="227"/>
    </location>
</feature>
<dbReference type="InterPro" id="IPR051214">
    <property type="entry name" value="GH32_Enzymes"/>
</dbReference>
<dbReference type="PANTHER" id="PTHR43101">
    <property type="entry name" value="BETA-FRUCTOSIDASE"/>
    <property type="match status" value="1"/>
</dbReference>
<gene>
    <name evidence="5" type="ORF">GCM10022223_62350</name>
</gene>
<dbReference type="SUPFAM" id="SSF75005">
    <property type="entry name" value="Arabinanase/levansucrase/invertase"/>
    <property type="match status" value="1"/>
</dbReference>
<sequence>MLALADRWVWDFWLAHDGERHHLFFLYAPKSLGPEHRRHRHARVGHASSADLVSWTVHEEALGPRGPGFFDESATWTGCVVRDAGQWVMFYTGSRFLHDEPDHANVETVGRAVSPDLFTWTADPQVLLEADPRWYEKLGDSSWPEEAWRDPWVYPVSDGWNMLITARSRPGEGFGDDDAGVLGRAWSPDLVRWEIREPFTRPGSGFVHLEVPQIASVQGREFLLFSCPTSGLSGERQAAGVRGGVWSVPAGHPVEDASLLLEERWYSARVVEHEGGAVLLAFENRGADGAFPGVLADPFGLEIGADGHLRVAST</sequence>
<comment type="similarity">
    <text evidence="1">Belongs to the glycosyl hydrolase 32 family.</text>
</comment>
<evidence type="ECO:0000256" key="1">
    <source>
        <dbReference type="ARBA" id="ARBA00009902"/>
    </source>
</evidence>
<evidence type="ECO:0000259" key="4">
    <source>
        <dbReference type="Pfam" id="PF00251"/>
    </source>
</evidence>
<dbReference type="Proteomes" id="UP001501074">
    <property type="component" value="Unassembled WGS sequence"/>
</dbReference>
<dbReference type="Gene3D" id="2.115.10.20">
    <property type="entry name" value="Glycosyl hydrolase domain, family 43"/>
    <property type="match status" value="1"/>
</dbReference>
<keyword evidence="3" id="KW-0326">Glycosidase</keyword>
<dbReference type="InterPro" id="IPR013148">
    <property type="entry name" value="Glyco_hydro_32_N"/>
</dbReference>
<evidence type="ECO:0000313" key="6">
    <source>
        <dbReference type="Proteomes" id="UP001501074"/>
    </source>
</evidence>
<protein>
    <recommendedName>
        <fullName evidence="4">Glycosyl hydrolase family 32 N-terminal domain-containing protein</fullName>
    </recommendedName>
</protein>
<reference evidence="6" key="1">
    <citation type="journal article" date="2019" name="Int. J. Syst. Evol. Microbiol.">
        <title>The Global Catalogue of Microorganisms (GCM) 10K type strain sequencing project: providing services to taxonomists for standard genome sequencing and annotation.</title>
        <authorList>
            <consortium name="The Broad Institute Genomics Platform"/>
            <consortium name="The Broad Institute Genome Sequencing Center for Infectious Disease"/>
            <person name="Wu L."/>
            <person name="Ma J."/>
        </authorList>
    </citation>
    <scope>NUCLEOTIDE SEQUENCE [LARGE SCALE GENOMIC DNA]</scope>
    <source>
        <strain evidence="6">JCM 16902</strain>
    </source>
</reference>
<keyword evidence="6" id="KW-1185">Reference proteome</keyword>